<evidence type="ECO:0000259" key="8">
    <source>
        <dbReference type="Pfam" id="PF04762"/>
    </source>
</evidence>
<dbReference type="UniPathway" id="UPA00988"/>
<dbReference type="Pfam" id="PF23878">
    <property type="entry name" value="TPR_ELP1"/>
    <property type="match status" value="1"/>
</dbReference>
<dbReference type="GO" id="GO:0033588">
    <property type="term" value="C:elongator holoenzyme complex"/>
    <property type="evidence" value="ECO:0007669"/>
    <property type="project" value="InterPro"/>
</dbReference>
<dbReference type="Pfam" id="PF23936">
    <property type="entry name" value="HB_ELP1"/>
    <property type="match status" value="1"/>
</dbReference>
<comment type="function">
    <text evidence="5">Component of the elongator complex which is required for multiple tRNA modifications, including mcm5U (5-methoxycarbonylmethyl uridine), mcm5s2U (5-methoxycarbonylmethyl-2-thiouridine), and ncm5U (5-carbamoylmethyl uridine). The elongator complex catalyzes formation of carboxymethyluridine in the wobble base at position 34 in tRNAs.</text>
</comment>
<dbReference type="SUPFAM" id="SSF69322">
    <property type="entry name" value="Tricorn protease domain 2"/>
    <property type="match status" value="1"/>
</dbReference>
<proteinExistence type="inferred from homology"/>
<evidence type="ECO:0000259" key="9">
    <source>
        <dbReference type="Pfam" id="PF23797"/>
    </source>
</evidence>
<keyword evidence="4" id="KW-0819">tRNA processing</keyword>
<feature type="coiled-coil region" evidence="6">
    <location>
        <begin position="1161"/>
        <end position="1192"/>
    </location>
</feature>
<keyword evidence="13" id="KW-0418">Kinase</keyword>
<dbReference type="InterPro" id="IPR011990">
    <property type="entry name" value="TPR-like_helical_dom_sf"/>
</dbReference>
<dbReference type="SUPFAM" id="SSF48452">
    <property type="entry name" value="TPR-like"/>
    <property type="match status" value="1"/>
</dbReference>
<evidence type="ECO:0000256" key="4">
    <source>
        <dbReference type="ARBA" id="ARBA00022694"/>
    </source>
</evidence>
<keyword evidence="3 5" id="KW-0963">Cytoplasm</keyword>
<keyword evidence="5" id="KW-0539">Nucleus</keyword>
<comment type="similarity">
    <text evidence="2 5">Belongs to the ELP1/IKA1 family.</text>
</comment>
<accession>A0A165DR19</accession>
<dbReference type="Pfam" id="PF23797">
    <property type="entry name" value="Beta-prop_ELP1_2nd"/>
    <property type="match status" value="1"/>
</dbReference>
<dbReference type="GO" id="GO:0005829">
    <property type="term" value="C:cytosol"/>
    <property type="evidence" value="ECO:0007669"/>
    <property type="project" value="TreeGrafter"/>
</dbReference>
<evidence type="ECO:0000256" key="1">
    <source>
        <dbReference type="ARBA" id="ARBA00005043"/>
    </source>
</evidence>
<evidence type="ECO:0000259" key="12">
    <source>
        <dbReference type="Pfam" id="PF23936"/>
    </source>
</evidence>
<evidence type="ECO:0000259" key="10">
    <source>
        <dbReference type="Pfam" id="PF23878"/>
    </source>
</evidence>
<dbReference type="GeneID" id="63829745"/>
<dbReference type="InterPro" id="IPR056165">
    <property type="entry name" value="Beta-prop_ELP1_2nd"/>
</dbReference>
<evidence type="ECO:0000313" key="14">
    <source>
        <dbReference type="Proteomes" id="UP000076871"/>
    </source>
</evidence>
<dbReference type="STRING" id="1314785.A0A165DR19"/>
<keyword evidence="14" id="KW-1185">Reference proteome</keyword>
<evidence type="ECO:0000256" key="6">
    <source>
        <dbReference type="SAM" id="Coils"/>
    </source>
</evidence>
<dbReference type="PIRSF" id="PIRSF017233">
    <property type="entry name" value="IKAP"/>
    <property type="match status" value="1"/>
</dbReference>
<dbReference type="PANTHER" id="PTHR12747:SF0">
    <property type="entry name" value="ELONGATOR COMPLEX PROTEIN 1"/>
    <property type="match status" value="1"/>
</dbReference>
<feature type="compositionally biased region" description="Basic residues" evidence="7">
    <location>
        <begin position="1234"/>
        <end position="1246"/>
    </location>
</feature>
<feature type="domain" description="ELP1 N-terminal second beta-propeller" evidence="9">
    <location>
        <begin position="454"/>
        <end position="767"/>
    </location>
</feature>
<evidence type="ECO:0000256" key="7">
    <source>
        <dbReference type="SAM" id="MobiDB-lite"/>
    </source>
</evidence>
<sequence length="1372" mass="152681">MRNLSLWRSNHSSLRPPLGFDSPPQDHSISTVAVGPDQDAIYIASESRRGAANADIEIWRVGSIAVENSQATARLAVFSPTAIVSNPWSGTPTQATDSAPEVTSLRLLPDSRTLVLITHTGDIATLQVDDVEPQFDVVGSVDAGILAAEWGPDDSLLVLVTGDDKLILMSAMFDLLCEGPLHPPEFGEDAPITLGWGAKHTQFHGSLGKSAAHAGLDVSTVGMSPDDDHKPRISWRGDGAFFVVSTVLPPLGENTCQRRILRIYSREGTLSSTAEPIAGLEHTLSWRPSGNLMVGTQRFGSVDGLAKGREGRHDVVFFERNGLRHGEFSLRETEARLNGPFDSEIGLVGRWGYRVKEVGWSADSNVLSVWIEGEEGDVVQLWTIGNYHWYLKQEIPAPSTSSGEHGRFTSIRWHPEDPLKIILTTSSEVFQRTYAWEIYSSAASPPKDTGSVAVSDGASILLTAFRSQNVPPPMSSCALTLSTLPGLSLSSGMRRLPAPIHASFSPMRDLLAILWESGHVELVDLRTRIGPGCGKVMDPTHLWGGILVNKDMGAVARPSRQVFIWRARNEVAPTEGQDEVVHLAVLTSYLSEDGPDGIYMATVQGGTAVDKVEIAMPDRNGRLINAEEGVVWQSPSGDLFYVDLEAQSPSPVASFPEFCFTAMQVLVPDMGALSKDQASSSVLFIGLTNNGKLSVVTEGGTARGLASNATSFTVASGFLIFTSTAHVAQFAPLRELVPLCRPSSDDSGAASLPEWEKRRVERGSRIVTAVPSTMSLVLQMPRGNLETVNPRPLVMEIVRQDIDQHRYGKAFLACRKHRIDLNVIVDHNRDAFKIHLESFVEQVDDVDYINLFLTSLGQGSLPTDLIGELCDGIRAVLEKRDMKKYISSILTADVVKRPPDHEAALSLLLRLRDSEPQLVEDAVKYIIFLVDADRLFDTALGMYDFSLVLMIAQHAQKDPREYLPFLRELRALDHFYQRFRIDDHLKRHSKALRNLSRAGSERFDEAMQYVEKHKLYEDALAIWRDTDRYQDVLSVYGEWLFERREFKEAAFVFRQSGRNEKAMIAYEKSLDWQDLFELALQEKISKEGISELAYRVAEDLSSKKRYSDAARVLLDYAHDTKEAIKALVEGSYFSDARRILVLSSRPELLEEIIYPGILDCRAQITEDLNEMKDQLRKQVQRIRELRIKKTEEPDAFYGVEDIDLHNVDVMTDVSMAPTAFTRYTQAPSSVSRTSSKRSSRSKRKLERKVGSGRKGTVDEEEYLLKSVTKLVGRFNTTQADAANIIPHLLQFTEEHRAEGRALQDELSEFECALRAALDEVWTKASGAEGETEDSWAARMQEYEKQRHVDPLEKVAKPEVGKQEWKLRLPASN</sequence>
<evidence type="ECO:0000256" key="3">
    <source>
        <dbReference type="ARBA" id="ARBA00022490"/>
    </source>
</evidence>
<protein>
    <recommendedName>
        <fullName evidence="5">Elongator complex protein 1</fullName>
    </recommendedName>
</protein>
<dbReference type="RefSeq" id="XP_040763184.1">
    <property type="nucleotide sequence ID" value="XM_040912717.1"/>
</dbReference>
<evidence type="ECO:0000313" key="13">
    <source>
        <dbReference type="EMBL" id="KZT05444.1"/>
    </source>
</evidence>
<dbReference type="GO" id="GO:0000049">
    <property type="term" value="F:tRNA binding"/>
    <property type="evidence" value="ECO:0007669"/>
    <property type="project" value="TreeGrafter"/>
</dbReference>
<reference evidence="13 14" key="1">
    <citation type="journal article" date="2016" name="Mol. Biol. Evol.">
        <title>Comparative Genomics of Early-Diverging Mushroom-Forming Fungi Provides Insights into the Origins of Lignocellulose Decay Capabilities.</title>
        <authorList>
            <person name="Nagy L.G."/>
            <person name="Riley R."/>
            <person name="Tritt A."/>
            <person name="Adam C."/>
            <person name="Daum C."/>
            <person name="Floudas D."/>
            <person name="Sun H."/>
            <person name="Yadav J.S."/>
            <person name="Pangilinan J."/>
            <person name="Larsson K.H."/>
            <person name="Matsuura K."/>
            <person name="Barry K."/>
            <person name="Labutti K."/>
            <person name="Kuo R."/>
            <person name="Ohm R.A."/>
            <person name="Bhattacharya S.S."/>
            <person name="Shirouzu T."/>
            <person name="Yoshinaga Y."/>
            <person name="Martin F.M."/>
            <person name="Grigoriev I.V."/>
            <person name="Hibbett D.S."/>
        </authorList>
    </citation>
    <scope>NUCLEOTIDE SEQUENCE [LARGE SCALE GENOMIC DNA]</scope>
    <source>
        <strain evidence="13 14">93-53</strain>
    </source>
</reference>
<keyword evidence="13" id="KW-0808">Transferase</keyword>
<dbReference type="InterPro" id="IPR056166">
    <property type="entry name" value="TPR_ELP1"/>
</dbReference>
<evidence type="ECO:0000256" key="5">
    <source>
        <dbReference type="PIRNR" id="PIRNR017233"/>
    </source>
</evidence>
<evidence type="ECO:0000259" key="11">
    <source>
        <dbReference type="Pfam" id="PF23925"/>
    </source>
</evidence>
<dbReference type="Pfam" id="PF04762">
    <property type="entry name" value="Beta-prop_ELP1_1st"/>
    <property type="match status" value="1"/>
</dbReference>
<comment type="pathway">
    <text evidence="1">tRNA modification; 5-methoxycarbonylmethyl-2-thiouridine-tRNA biosynthesis.</text>
</comment>
<dbReference type="InterPro" id="IPR006849">
    <property type="entry name" value="Elp1"/>
</dbReference>
<dbReference type="EMBL" id="KV427630">
    <property type="protein sequence ID" value="KZT05444.1"/>
    <property type="molecule type" value="Genomic_DNA"/>
</dbReference>
<feature type="region of interest" description="Disordered" evidence="7">
    <location>
        <begin position="1224"/>
        <end position="1252"/>
    </location>
</feature>
<name>A0A165DR19_9APHY</name>
<comment type="subcellular location">
    <subcellularLocation>
        <location evidence="5">Cytoplasm</location>
    </subcellularLocation>
    <subcellularLocation>
        <location evidence="5">Nucleus</location>
    </subcellularLocation>
</comment>
<gene>
    <name evidence="13" type="ORF">LAESUDRAFT_760314</name>
</gene>
<dbReference type="InParanoid" id="A0A165DR19"/>
<feature type="domain" description="ELP1 TPR" evidence="10">
    <location>
        <begin position="976"/>
        <end position="1138"/>
    </location>
</feature>
<dbReference type="FunCoup" id="A0A165DR19">
    <property type="interactions" value="516"/>
</dbReference>
<dbReference type="GO" id="GO:0005634">
    <property type="term" value="C:nucleus"/>
    <property type="evidence" value="ECO:0007669"/>
    <property type="project" value="UniProtKB-SubCell"/>
</dbReference>
<dbReference type="OrthoDB" id="40048at2759"/>
<dbReference type="GO" id="GO:0002926">
    <property type="term" value="P:tRNA wobble base 5-methoxycarbonylmethyl-2-thiouridinylation"/>
    <property type="evidence" value="ECO:0007669"/>
    <property type="project" value="TreeGrafter"/>
</dbReference>
<dbReference type="Proteomes" id="UP000076871">
    <property type="component" value="Unassembled WGS sequence"/>
</dbReference>
<dbReference type="InterPro" id="IPR056169">
    <property type="entry name" value="HB_ELP1"/>
</dbReference>
<feature type="domain" description="ELP1 alpha-solenoid" evidence="11">
    <location>
        <begin position="791"/>
        <end position="858"/>
    </location>
</feature>
<feature type="domain" description="ELP1 three-helical bundle" evidence="12">
    <location>
        <begin position="1148"/>
        <end position="1319"/>
    </location>
</feature>
<evidence type="ECO:0000256" key="2">
    <source>
        <dbReference type="ARBA" id="ARBA00006086"/>
    </source>
</evidence>
<dbReference type="PANTHER" id="PTHR12747">
    <property type="entry name" value="ELONGATOR COMPLEX PROTEIN 1"/>
    <property type="match status" value="1"/>
</dbReference>
<feature type="domain" description="ELP1 alpha-solenoid" evidence="11">
    <location>
        <begin position="867"/>
        <end position="969"/>
    </location>
</feature>
<dbReference type="InterPro" id="IPR056164">
    <property type="entry name" value="Beta-prop_ELP1_1st"/>
</dbReference>
<organism evidence="13 14">
    <name type="scientific">Laetiporus sulphureus 93-53</name>
    <dbReference type="NCBI Taxonomy" id="1314785"/>
    <lineage>
        <taxon>Eukaryota</taxon>
        <taxon>Fungi</taxon>
        <taxon>Dikarya</taxon>
        <taxon>Basidiomycota</taxon>
        <taxon>Agaricomycotina</taxon>
        <taxon>Agaricomycetes</taxon>
        <taxon>Polyporales</taxon>
        <taxon>Laetiporus</taxon>
    </lineage>
</organism>
<dbReference type="GO" id="GO:0016301">
    <property type="term" value="F:kinase activity"/>
    <property type="evidence" value="ECO:0007669"/>
    <property type="project" value="UniProtKB-KW"/>
</dbReference>
<dbReference type="Pfam" id="PF23925">
    <property type="entry name" value="A-sol_ELP1"/>
    <property type="match status" value="2"/>
</dbReference>
<keyword evidence="6" id="KW-0175">Coiled coil</keyword>
<feature type="domain" description="ELP1 first N-terminal beta-propeller" evidence="8">
    <location>
        <begin position="1"/>
        <end position="416"/>
    </location>
</feature>
<dbReference type="InterPro" id="IPR056167">
    <property type="entry name" value="A-sol_ELP1"/>
</dbReference>